<comment type="caution">
    <text evidence="2">The sequence shown here is derived from an EMBL/GenBank/DDBJ whole genome shotgun (WGS) entry which is preliminary data.</text>
</comment>
<proteinExistence type="predicted"/>
<evidence type="ECO:0000313" key="2">
    <source>
        <dbReference type="EMBL" id="CAH9073794.1"/>
    </source>
</evidence>
<organism evidence="2 3">
    <name type="scientific">Cuscuta europaea</name>
    <name type="common">European dodder</name>
    <dbReference type="NCBI Taxonomy" id="41803"/>
    <lineage>
        <taxon>Eukaryota</taxon>
        <taxon>Viridiplantae</taxon>
        <taxon>Streptophyta</taxon>
        <taxon>Embryophyta</taxon>
        <taxon>Tracheophyta</taxon>
        <taxon>Spermatophyta</taxon>
        <taxon>Magnoliopsida</taxon>
        <taxon>eudicotyledons</taxon>
        <taxon>Gunneridae</taxon>
        <taxon>Pentapetalae</taxon>
        <taxon>asterids</taxon>
        <taxon>lamiids</taxon>
        <taxon>Solanales</taxon>
        <taxon>Convolvulaceae</taxon>
        <taxon>Cuscuteae</taxon>
        <taxon>Cuscuta</taxon>
        <taxon>Cuscuta subgen. Cuscuta</taxon>
    </lineage>
</organism>
<keyword evidence="3" id="KW-1185">Reference proteome</keyword>
<name>A0A9P1E2Q9_CUSEU</name>
<evidence type="ECO:0000256" key="1">
    <source>
        <dbReference type="SAM" id="MobiDB-lite"/>
    </source>
</evidence>
<reference evidence="2" key="1">
    <citation type="submission" date="2022-07" db="EMBL/GenBank/DDBJ databases">
        <authorList>
            <person name="Macas J."/>
            <person name="Novak P."/>
            <person name="Neumann P."/>
        </authorList>
    </citation>
    <scope>NUCLEOTIDE SEQUENCE</scope>
</reference>
<feature type="region of interest" description="Disordered" evidence="1">
    <location>
        <begin position="1"/>
        <end position="49"/>
    </location>
</feature>
<accession>A0A9P1E2Q9</accession>
<evidence type="ECO:0000313" key="3">
    <source>
        <dbReference type="Proteomes" id="UP001152484"/>
    </source>
</evidence>
<sequence length="188" mass="20722">MVSAGHSLLQSESVPERHIQRGWMDSGGEDDERDPRGFQNREGSDADSPYEHCSGILVHRLLNRQNRKVLDPISGVLHDDGLHVRPRHPLQPLDSPGKPHRLCGVIFTDLLLRQLRAKRHHLCGPGGDISGEAKVHVSWNISGFREAWSNGGGIRVLVFGPAAGQVKGRCRVPCRNRGEEFSHFVGGG</sequence>
<dbReference type="EMBL" id="CAMAPE010000008">
    <property type="protein sequence ID" value="CAH9073794.1"/>
    <property type="molecule type" value="Genomic_DNA"/>
</dbReference>
<protein>
    <submittedName>
        <fullName evidence="2">Uncharacterized protein</fullName>
    </submittedName>
</protein>
<dbReference type="Proteomes" id="UP001152484">
    <property type="component" value="Unassembled WGS sequence"/>
</dbReference>
<gene>
    <name evidence="2" type="ORF">CEURO_LOCUS4942</name>
</gene>
<dbReference type="AlphaFoldDB" id="A0A9P1E2Q9"/>